<comment type="subcellular location">
    <subcellularLocation>
        <location evidence="1">Secreted</location>
        <location evidence="1">Extracellular space</location>
        <location evidence="1">Extracellular matrix</location>
        <location evidence="1">Basement membrane</location>
    </subcellularLocation>
</comment>
<dbReference type="PROSITE" id="PS51117">
    <property type="entry name" value="LAMININ_NTER"/>
    <property type="match status" value="1"/>
</dbReference>
<feature type="disulfide bond" evidence="12">
    <location>
        <begin position="1509"/>
        <end position="1518"/>
    </location>
</feature>
<dbReference type="FunFam" id="2.10.25.10:FF:000188">
    <property type="entry name" value="Laminin subunit gamma 2"/>
    <property type="match status" value="2"/>
</dbReference>
<dbReference type="Proteomes" id="UP000639338">
    <property type="component" value="Unassembled WGS sequence"/>
</dbReference>
<feature type="domain" description="Laminin EGF-like" evidence="15">
    <location>
        <begin position="1035"/>
        <end position="1081"/>
    </location>
</feature>
<dbReference type="CDD" id="cd00055">
    <property type="entry name" value="EGF_Lam"/>
    <property type="match status" value="16"/>
</dbReference>
<feature type="disulfide bond" evidence="12">
    <location>
        <begin position="986"/>
        <end position="998"/>
    </location>
</feature>
<feature type="disulfide bond" evidence="12">
    <location>
        <begin position="1613"/>
        <end position="1622"/>
    </location>
</feature>
<feature type="domain" description="Laminin EGF-like" evidence="15">
    <location>
        <begin position="1173"/>
        <end position="1227"/>
    </location>
</feature>
<feature type="disulfide bond" evidence="12">
    <location>
        <begin position="959"/>
        <end position="968"/>
    </location>
</feature>
<feature type="domain" description="Laminin N-terminal" evidence="17">
    <location>
        <begin position="44"/>
        <end position="274"/>
    </location>
</feature>
<dbReference type="Gene3D" id="2.60.120.200">
    <property type="match status" value="5"/>
</dbReference>
<feature type="disulfide bond" evidence="11">
    <location>
        <begin position="3158"/>
        <end position="3185"/>
    </location>
</feature>
<feature type="disulfide bond" evidence="12">
    <location>
        <begin position="864"/>
        <end position="873"/>
    </location>
</feature>
<keyword evidence="9 12" id="KW-0424">Laminin EGF-like domain</keyword>
<dbReference type="InterPro" id="IPR002049">
    <property type="entry name" value="LE_dom"/>
</dbReference>
<dbReference type="InterPro" id="IPR000034">
    <property type="entry name" value="Laminin_IV"/>
</dbReference>
<feature type="disulfide bond" evidence="12">
    <location>
        <begin position="1594"/>
        <end position="1611"/>
    </location>
</feature>
<evidence type="ECO:0000313" key="19">
    <source>
        <dbReference type="Proteomes" id="UP000639338"/>
    </source>
</evidence>
<evidence type="ECO:0000256" key="6">
    <source>
        <dbReference type="ARBA" id="ARBA00022869"/>
    </source>
</evidence>
<dbReference type="InterPro" id="IPR001791">
    <property type="entry name" value="Laminin_G"/>
</dbReference>
<evidence type="ECO:0000256" key="8">
    <source>
        <dbReference type="ARBA" id="ARBA00023180"/>
    </source>
</evidence>
<accession>A0A834XSA1</accession>
<gene>
    <name evidence="18" type="ORF">HCN44_000174</name>
</gene>
<dbReference type="InterPro" id="IPR050440">
    <property type="entry name" value="Laminin/Netrin_ECM"/>
</dbReference>
<feature type="disulfide bond" evidence="12">
    <location>
        <begin position="1562"/>
        <end position="1571"/>
    </location>
</feature>
<evidence type="ECO:0000256" key="4">
    <source>
        <dbReference type="ARBA" id="ARBA00022729"/>
    </source>
</evidence>
<keyword evidence="19" id="KW-1185">Reference proteome</keyword>
<evidence type="ECO:0000256" key="1">
    <source>
        <dbReference type="ARBA" id="ARBA00004302"/>
    </source>
</evidence>
<dbReference type="SMART" id="SM00181">
    <property type="entry name" value="EGF"/>
    <property type="match status" value="10"/>
</dbReference>
<proteinExistence type="predicted"/>
<comment type="subunit">
    <text evidence="10">Laminin is a complex glycoprotein, consisting of three different polypeptide chains (alpha, beta, gamma), which are bound to each other by disulfide bonds into a cross-shaped molecule comprising one long and three short arms with globules at each end.</text>
</comment>
<dbReference type="InterPro" id="IPR056863">
    <property type="entry name" value="LMN_ATRN_NET-like_EGF"/>
</dbReference>
<feature type="domain" description="Laminin IV type A" evidence="16">
    <location>
        <begin position="513"/>
        <end position="699"/>
    </location>
</feature>
<dbReference type="SMART" id="SM00282">
    <property type="entry name" value="LamG"/>
    <property type="match status" value="5"/>
</dbReference>
<evidence type="ECO:0000256" key="2">
    <source>
        <dbReference type="ARBA" id="ARBA00022525"/>
    </source>
</evidence>
<dbReference type="PRINTS" id="PR00011">
    <property type="entry name" value="EGFLAMININ"/>
</dbReference>
<evidence type="ECO:0000256" key="13">
    <source>
        <dbReference type="SAM" id="SignalP"/>
    </source>
</evidence>
<organism evidence="18 19">
    <name type="scientific">Aphidius gifuensis</name>
    <name type="common">Parasitoid wasp</name>
    <dbReference type="NCBI Taxonomy" id="684658"/>
    <lineage>
        <taxon>Eukaryota</taxon>
        <taxon>Metazoa</taxon>
        <taxon>Ecdysozoa</taxon>
        <taxon>Arthropoda</taxon>
        <taxon>Hexapoda</taxon>
        <taxon>Insecta</taxon>
        <taxon>Pterygota</taxon>
        <taxon>Neoptera</taxon>
        <taxon>Endopterygota</taxon>
        <taxon>Hymenoptera</taxon>
        <taxon>Apocrita</taxon>
        <taxon>Ichneumonoidea</taxon>
        <taxon>Braconidae</taxon>
        <taxon>Aphidiinae</taxon>
        <taxon>Aphidius</taxon>
    </lineage>
</organism>
<feature type="domain" description="Laminin EGF-like" evidence="15">
    <location>
        <begin position="1129"/>
        <end position="1172"/>
    </location>
</feature>
<feature type="disulfide bond" evidence="12">
    <location>
        <begin position="1007"/>
        <end position="1016"/>
    </location>
</feature>
<evidence type="ECO:0000259" key="16">
    <source>
        <dbReference type="PROSITE" id="PS51115"/>
    </source>
</evidence>
<keyword evidence="2" id="KW-0964">Secreted</keyword>
<dbReference type="SMART" id="SM00136">
    <property type="entry name" value="LamNT"/>
    <property type="match status" value="1"/>
</dbReference>
<dbReference type="GO" id="GO:0005201">
    <property type="term" value="F:extracellular matrix structural constituent"/>
    <property type="evidence" value="ECO:0007669"/>
    <property type="project" value="TreeGrafter"/>
</dbReference>
<evidence type="ECO:0000256" key="3">
    <source>
        <dbReference type="ARBA" id="ARBA00022530"/>
    </source>
</evidence>
<dbReference type="Gene3D" id="2.10.25.10">
    <property type="entry name" value="Laminin"/>
    <property type="match status" value="14"/>
</dbReference>
<keyword evidence="3" id="KW-0272">Extracellular matrix</keyword>
<feature type="domain" description="Laminin EGF-like" evidence="15">
    <location>
        <begin position="986"/>
        <end position="1034"/>
    </location>
</feature>
<evidence type="ECO:0000256" key="11">
    <source>
        <dbReference type="PROSITE-ProRule" id="PRU00122"/>
    </source>
</evidence>
<comment type="caution">
    <text evidence="18">The sequence shown here is derived from an EMBL/GenBank/DDBJ whole genome shotgun (WGS) entry which is preliminary data.</text>
</comment>
<feature type="domain" description="Laminin EGF-like" evidence="15">
    <location>
        <begin position="1592"/>
        <end position="1639"/>
    </location>
</feature>
<feature type="domain" description="Laminin G" evidence="14">
    <location>
        <begin position="2413"/>
        <end position="2599"/>
    </location>
</feature>
<dbReference type="FunFam" id="2.10.25.10:FF:000033">
    <property type="entry name" value="Laminin subunit alpha 2"/>
    <property type="match status" value="1"/>
</dbReference>
<dbReference type="OrthoDB" id="8545473at2759"/>
<feature type="domain" description="Laminin EGF-like" evidence="15">
    <location>
        <begin position="1537"/>
        <end position="1591"/>
    </location>
</feature>
<feature type="chain" id="PRO_5032709568" evidence="13">
    <location>
        <begin position="30"/>
        <end position="3188"/>
    </location>
</feature>
<dbReference type="Pfam" id="PF00053">
    <property type="entry name" value="EGF_laminin"/>
    <property type="match status" value="12"/>
</dbReference>
<feature type="disulfide bond" evidence="12">
    <location>
        <begin position="1198"/>
        <end position="1207"/>
    </location>
</feature>
<dbReference type="SUPFAM" id="SSF49899">
    <property type="entry name" value="Concanavalin A-like lectins/glucanases"/>
    <property type="match status" value="5"/>
</dbReference>
<evidence type="ECO:0000259" key="15">
    <source>
        <dbReference type="PROSITE" id="PS50027"/>
    </source>
</evidence>
<evidence type="ECO:0000259" key="14">
    <source>
        <dbReference type="PROSITE" id="PS50025"/>
    </source>
</evidence>
<sequence length="3188" mass="356493">MTLRNFKIASRLNLLFFFVLWSFGSSARGLKWNNDLIGNNKITKTKGLYPSTFNVALKAEIYANATCGEDGPEKYCKLSDSRKCEICDAKSPDPAKQHNIYNVLNSKAGKWWQSPTLAQGDRYEYIDITLDLKQIYQIENVIVKAAISPKPASWILMRSIDGEKFQVWQYYARSEEECWTRYSIPSTSKTASLGDDEVVCTTMHSQQKPVENGEILTRLMNRGPGASSHSLNVQEFSKARYIRLSLQGLQRNGNTIEDKQRSFYSIREIRVIGRCLCSGHASGCRYSSTHERYVCECEGNTCGENCDTCCPLYNQTPWKLRTSDKGFQCEKCNCHGHANSCRYDKNIASQYLSLDTFGQFKGGGINCEKCQNGYYRPNGVSPYASQPCKLCDHCSLRGSTGFCTPDDNYTGKVAGACDCKIGYSGYKCDQCAAGYRQYPECMRCPCDSRGILPSHDCEGECLCKMHVDGELCDRCKSGYFALSHDNHDGCLKCDCFGIASDCKAARLRYESISTIEGWRVTDIKTTRIISPTFDPESGCLIITSNELEFDTPFWLAPKLYSGNRLSSYGSTLSYRVSWSVMRGDTSGKPNIEPNIVLVGANGMTIACGKEQYTTQEANILIVLTEHNWYHVQSDMISQTIDYHGEPVTRAEFLRVLTDIKYLMIRAKYHSEQVDGSFHSAILPIGEHSYNDGIESLVEQCYCPEGYAGFSCENCAWGYAKIITNSSSYNNHHECIKCDCNNHAGTCDLFLGQCEVCEHHTIGIKCERCVSGFYGDPTRGSSSDCKPCACPLIESSNQFSPSCQLDDSSNDNYVCTQCLEGYTGDHCESCDIGYFGDPTKLGDKCKPCPCNGGTCDQKTGDCLECRGNTDGPKCDRCKESYYGDPIEQNCTACSCNSLGSRSNLCDTTSGQCLCKPFFTALDCSSCVSGYGNVTAGCQECDCGIGADTIPCDSFTGICICLPGVVGNKCDRCDKDHYGLSKNGCYECQCNVIGSYSTSCDINTGQCDCRENFIGSKCHQCEVGYWGITTKNSCIPCNCNAVGSLDLSCDDTGQCQCRPGVTGKQCDSCKPGYYGFTSNGCQVCERCDKLGHICDQDTGSCRCPKLSFGEHCDRCRPDSYGLIPGIGCKSCACESGSIKSQCDSNGQCRCRLGFLGLKCDQCAPGYYGYPRCKPCGCNRGGTINCINGNCSCDHTGQCPCKKHAIGKRCDECEPGTFGLDQNNPNGCTKCFCFGRSTSCSQANLSWSQQRLLQPRALRINGSSNFISITNYGFTVTISMSNRGLNVTNGLSIIPEDIGDITLPQSFSYNYPLYWKLPVNFLGDKINSYGGLLKFKTVTNDGKKKLSDYLNPLVQIQGNNKIILEYYQLPSVNDDYNEIRLHESLWQIRNKPEIPVSREVFMVALQNVQHIFLKASNYLEFEEVKLLEVSLEIAIKVPRYSLPIATGVEICECPVEYNNTSCQDPSLGYHRWFKNETIESINVIDLVGEARACQCNGKSEICNIETGDCVDCKYNTAGKYCDICTDGYYGNPDYGGCKPCECPNINKKSSISCIVGNNEQVICHCKLGYSGERCERCAYGFYGYPKSIDGTCKPCNCNLAGSASDECDEETGQCNCKLGSTGRDCSQCTNYRHVLINNSCKSCDDNCTGILLDDIEKMTIFLDTETVDIANGYIPLPWLKLSSFNESLTTTFDEIKILEKFEKLFKNIQWLNFKIFMQKFEGIFNNAVNTMSNSWDTKIKSELLKNNISTLLDDIKNLRNSLNIITIEIVEFGDKIKKVGLKKSLEESIEMLNELRSVNFDKKKKQCYDIIDKTTDLIEWLESKLILSESLEDTKINIMKLLMKYDDLKPHIKKTIENFMTYEIIYSQNNNSYNHIKNQNDNIDIVNADVRGMIDEGVKLYQDADEFIIDSSNDVANFQSIKSKLSYCSEKLYEKEGISYRLNNEYNEKYVIEANKHVIKLTDFVNRYVALFDQTRNDASNSLKASSAYKNIVDKIANARLSATIAKDTAIESYNKIYSNDYQSKSLLVNVTEISTKSLKHFEASNNLALSVNSLKNKWDDHTDAVVDLKNSLNMTGIKDNIINIKLRELKGVCEQQRNRLLNLKNDHQILIDSATSFDKLINDYEIGISSGLKSQLYDFKREGDSKISFASEKLTEAQSIIKKTDAKLISLAHAADKRQNEFKGWNETLAEKLNNLRIKISEARNTADGIRISLKSSEGKKCIRSYNSNVIESSTTTSIVMTLAITQHKTEGALFYLASSTSDDFIALEMIDNKIKFLWNVGGGTGIVIHPEILEVGDSQIDKNWYRITAIRTRNTGTLTVQKEILTTQKIITVANNTNADFGLFDVTNNDHIWLGGLPQFQRRPPELIASNGLPGCVHQVIFNDKPIGIWNYITTSPNKACGACVEGAEIPREDSTYSFNGKGYSVRNRVSSGPYNKYTFGVSLSFKTFDENALLFLALNPDNNQHVMIFLREGYVVLHIGYGGKISIEMSSKYKYNKGNWTKVDAFRQYQLKKNIEKCSLNINGEDDKKIGAPTPQPKKEDIPDLSQAMYYIGGVPPSFYKRKLSLPTTSSFLGCISNINVQEGYDPMAEKYYGVESGCTNKPINIVGFYGNSYLEHQSFTFKKITSIFSFSFRSTQQEAVLLLSTFENQNNQQEQNNNDHDINKNMYYSVAIVDGKIQIRINAGKGELILQSNDTFNDGEYHTITIIKERKEITLRINDNYQSSGKLSSSTAIKGPQFGGLYFGGLPASLNTTKMIGSIVPLYGAIRNTIFNDKILRFEEALTFDRAIIGRSGPNIGKNLSSSLSRSMSSQPEGCQKVPYYSLEPGALMFGDKSHSHTQLYLNFKKFWEKKYTIEFDFRTYYPNGLLFITPGIRRKQYLMSIIRDGQLVLLLKSKKKKEIIFKTLLNDGNWHHIIINYDERKMLMIVDSQEPRTIKVPKKIGLESMMYIGGMPESGTPFPDQVVAKLETLKGCIRGLKVNGNIYDMVGSTSRAVSVGQCFSDVESGAYFQGDAYAVYKKKYELGSIIDIQLEFRTSELSGILLSITSSDGLTLLTLEINNGKIIMFGGTNEENFLNVEQQFSSSYTICDNQWHKIHGVLNYEELTLKVDDLDKKYGLPVNLDDHFTTSTSPGSLYIGGLPNSLQSITSTTRDHFNGCIKNVIIDNERRDWTDMAELHNIHLSSCPIP</sequence>
<feature type="disulfide bond" evidence="12">
    <location>
        <begin position="1035"/>
        <end position="1047"/>
    </location>
</feature>
<feature type="domain" description="Laminin EGF-like" evidence="15">
    <location>
        <begin position="444"/>
        <end position="492"/>
    </location>
</feature>
<feature type="domain" description="Laminin G" evidence="14">
    <location>
        <begin position="2828"/>
        <end position="3000"/>
    </location>
</feature>
<feature type="disulfide bond" evidence="12">
    <location>
        <begin position="1148"/>
        <end position="1157"/>
    </location>
</feature>
<dbReference type="GO" id="GO:0009887">
    <property type="term" value="P:animal organ morphogenesis"/>
    <property type="evidence" value="ECO:0007669"/>
    <property type="project" value="TreeGrafter"/>
</dbReference>
<feature type="disulfide bond" evidence="12">
    <location>
        <begin position="988"/>
        <end position="1005"/>
    </location>
</feature>
<protein>
    <submittedName>
        <fullName evidence="18">Uncharacterized protein</fullName>
    </submittedName>
</protein>
<name>A0A834XSA1_APHGI</name>
<dbReference type="GO" id="GO:0005604">
    <property type="term" value="C:basement membrane"/>
    <property type="evidence" value="ECO:0007669"/>
    <property type="project" value="UniProtKB-SubCell"/>
</dbReference>
<dbReference type="EMBL" id="JACMRX010000004">
    <property type="protein sequence ID" value="KAF7990369.1"/>
    <property type="molecule type" value="Genomic_DNA"/>
</dbReference>
<evidence type="ECO:0000259" key="17">
    <source>
        <dbReference type="PROSITE" id="PS51117"/>
    </source>
</evidence>
<dbReference type="CDD" id="cd00110">
    <property type="entry name" value="LamG"/>
    <property type="match status" value="5"/>
</dbReference>
<dbReference type="InterPro" id="IPR013320">
    <property type="entry name" value="ConA-like_dom_sf"/>
</dbReference>
<dbReference type="FunFam" id="2.10.25.10:FF:000130">
    <property type="entry name" value="Laminin subunit beta 1"/>
    <property type="match status" value="1"/>
</dbReference>
<evidence type="ECO:0000256" key="7">
    <source>
        <dbReference type="ARBA" id="ARBA00023157"/>
    </source>
</evidence>
<feature type="disulfide bond" evidence="12">
    <location>
        <begin position="1592"/>
        <end position="1604"/>
    </location>
</feature>
<dbReference type="PANTHER" id="PTHR10574:SF428">
    <property type="entry name" value="LAMININ SUBUNIT ALPHA-1-LIKE PROTEIN"/>
    <property type="match status" value="1"/>
</dbReference>
<keyword evidence="6" id="KW-0084">Basement membrane</keyword>
<feature type="disulfide bond" evidence="12">
    <location>
        <begin position="892"/>
        <end position="904"/>
    </location>
</feature>
<dbReference type="FunFam" id="2.10.25.10:FF:000090">
    <property type="entry name" value="laminin subunit alpha"/>
    <property type="match status" value="1"/>
</dbReference>
<feature type="disulfide bond" evidence="12">
    <location>
        <begin position="756"/>
        <end position="765"/>
    </location>
</feature>
<feature type="domain" description="Laminin G" evidence="14">
    <location>
        <begin position="2211"/>
        <end position="2403"/>
    </location>
</feature>
<feature type="domain" description="Laminin EGF-like" evidence="15">
    <location>
        <begin position="847"/>
        <end position="891"/>
    </location>
</feature>
<feature type="domain" description="Laminin EGF-like" evidence="15">
    <location>
        <begin position="1490"/>
        <end position="1536"/>
    </location>
</feature>
<keyword evidence="5" id="KW-0677">Repeat</keyword>
<dbReference type="Gene3D" id="2.170.300.10">
    <property type="entry name" value="Tie2 ligand-binding domain superfamily"/>
    <property type="match status" value="1"/>
</dbReference>
<dbReference type="PROSITE" id="PS50025">
    <property type="entry name" value="LAM_G_DOMAIN"/>
    <property type="match status" value="5"/>
</dbReference>
<dbReference type="Gene3D" id="2.60.120.260">
    <property type="entry name" value="Galactose-binding domain-like"/>
    <property type="match status" value="1"/>
</dbReference>
<feature type="domain" description="Laminin G" evidence="14">
    <location>
        <begin position="2604"/>
        <end position="2816"/>
    </location>
</feature>
<dbReference type="SMART" id="SM00180">
    <property type="entry name" value="EGF_Lam"/>
    <property type="match status" value="17"/>
</dbReference>
<evidence type="ECO:0000313" key="18">
    <source>
        <dbReference type="EMBL" id="KAF7990369.1"/>
    </source>
</evidence>
<dbReference type="FunFam" id="2.10.25.10:FF:000067">
    <property type="entry name" value="Laminin subunit gamma 1"/>
    <property type="match status" value="1"/>
</dbReference>
<evidence type="ECO:0000256" key="10">
    <source>
        <dbReference type="ARBA" id="ARBA00065619"/>
    </source>
</evidence>
<evidence type="ECO:0000256" key="9">
    <source>
        <dbReference type="ARBA" id="ARBA00023292"/>
    </source>
</evidence>
<keyword evidence="8" id="KW-0325">Glycoprotein</keyword>
<evidence type="ECO:0000256" key="12">
    <source>
        <dbReference type="PROSITE-ProRule" id="PRU00460"/>
    </source>
</evidence>
<keyword evidence="7 12" id="KW-1015">Disulfide bond</keyword>
<dbReference type="SMART" id="SM00281">
    <property type="entry name" value="LamB"/>
    <property type="match status" value="2"/>
</dbReference>
<feature type="domain" description="Laminin EGF-like" evidence="15">
    <location>
        <begin position="737"/>
        <end position="786"/>
    </location>
</feature>
<evidence type="ECO:0000256" key="5">
    <source>
        <dbReference type="ARBA" id="ARBA00022737"/>
    </source>
</evidence>
<dbReference type="PANTHER" id="PTHR10574">
    <property type="entry name" value="NETRIN/LAMININ-RELATED"/>
    <property type="match status" value="1"/>
</dbReference>
<feature type="signal peptide" evidence="13">
    <location>
        <begin position="1"/>
        <end position="29"/>
    </location>
</feature>
<dbReference type="InterPro" id="IPR008211">
    <property type="entry name" value="Laminin_N"/>
</dbReference>
<keyword evidence="4 13" id="KW-0732">Signal</keyword>
<dbReference type="PROSITE" id="PS50027">
    <property type="entry name" value="EGF_LAM_2"/>
    <property type="match status" value="11"/>
</dbReference>
<dbReference type="GO" id="GO:0009888">
    <property type="term" value="P:tissue development"/>
    <property type="evidence" value="ECO:0007669"/>
    <property type="project" value="TreeGrafter"/>
</dbReference>
<dbReference type="Pfam" id="PF00054">
    <property type="entry name" value="Laminin_G_1"/>
    <property type="match status" value="2"/>
</dbReference>
<dbReference type="Pfam" id="PF00055">
    <property type="entry name" value="Laminin_N"/>
    <property type="match status" value="1"/>
</dbReference>
<dbReference type="PROSITE" id="PS51115">
    <property type="entry name" value="LAMININ_IVA"/>
    <property type="match status" value="2"/>
</dbReference>
<feature type="domain" description="Laminin EGF-like" evidence="15">
    <location>
        <begin position="892"/>
        <end position="985"/>
    </location>
</feature>
<feature type="disulfide bond" evidence="12">
    <location>
        <begin position="463"/>
        <end position="472"/>
    </location>
</feature>
<comment type="caution">
    <text evidence="12">Lacks conserved residue(s) required for the propagation of feature annotation.</text>
</comment>
<feature type="domain" description="Laminin IV type A" evidence="16">
    <location>
        <begin position="1239"/>
        <end position="1447"/>
    </location>
</feature>
<reference evidence="18 19" key="1">
    <citation type="submission" date="2020-08" db="EMBL/GenBank/DDBJ databases">
        <title>Aphidius gifuensis genome sequencing and assembly.</title>
        <authorList>
            <person name="Du Z."/>
        </authorList>
    </citation>
    <scope>NUCLEOTIDE SEQUENCE [LARGE SCALE GENOMIC DNA]</scope>
    <source>
        <strain evidence="18">YNYX2018</strain>
        <tissue evidence="18">Adults</tissue>
    </source>
</reference>
<dbReference type="InterPro" id="IPR000742">
    <property type="entry name" value="EGF"/>
</dbReference>
<dbReference type="FunFam" id="2.10.25.10:FF:000082">
    <property type="entry name" value="Laminin subunit alpha 1"/>
    <property type="match status" value="1"/>
</dbReference>
<feature type="disulfide bond" evidence="12">
    <location>
        <begin position="1055"/>
        <end position="1064"/>
    </location>
</feature>
<dbReference type="PROSITE" id="PS01248">
    <property type="entry name" value="EGF_LAM_1"/>
    <property type="match status" value="7"/>
</dbReference>
<dbReference type="SUPFAM" id="SSF57196">
    <property type="entry name" value="EGF/Laminin"/>
    <property type="match status" value="10"/>
</dbReference>
<dbReference type="GO" id="GO:0007411">
    <property type="term" value="P:axon guidance"/>
    <property type="evidence" value="ECO:0007669"/>
    <property type="project" value="TreeGrafter"/>
</dbReference>
<dbReference type="Pfam" id="PF00052">
    <property type="entry name" value="Laminin_B"/>
    <property type="match status" value="2"/>
</dbReference>
<dbReference type="Pfam" id="PF02210">
    <property type="entry name" value="Laminin_G_2"/>
    <property type="match status" value="3"/>
</dbReference>
<feature type="domain" description="Laminin G" evidence="14">
    <location>
        <begin position="3005"/>
        <end position="3185"/>
    </location>
</feature>
<dbReference type="Pfam" id="PF24973">
    <property type="entry name" value="EGF_LMN_ATRN"/>
    <property type="match status" value="3"/>
</dbReference>